<organism evidence="4 5">
    <name type="scientific">Amphibalanus amphitrite</name>
    <name type="common">Striped barnacle</name>
    <name type="synonym">Balanus amphitrite</name>
    <dbReference type="NCBI Taxonomy" id="1232801"/>
    <lineage>
        <taxon>Eukaryota</taxon>
        <taxon>Metazoa</taxon>
        <taxon>Ecdysozoa</taxon>
        <taxon>Arthropoda</taxon>
        <taxon>Crustacea</taxon>
        <taxon>Multicrustacea</taxon>
        <taxon>Cirripedia</taxon>
        <taxon>Thoracica</taxon>
        <taxon>Thoracicalcarea</taxon>
        <taxon>Balanomorpha</taxon>
        <taxon>Balanoidea</taxon>
        <taxon>Balanidae</taxon>
        <taxon>Amphibalaninae</taxon>
        <taxon>Amphibalanus</taxon>
    </lineage>
</organism>
<evidence type="ECO:0000313" key="5">
    <source>
        <dbReference type="Proteomes" id="UP000440578"/>
    </source>
</evidence>
<evidence type="ECO:0000256" key="2">
    <source>
        <dbReference type="PROSITE-ProRule" id="PRU00497"/>
    </source>
</evidence>
<evidence type="ECO:0000313" key="4">
    <source>
        <dbReference type="EMBL" id="KAF0299491.1"/>
    </source>
</evidence>
<dbReference type="InterPro" id="IPR000618">
    <property type="entry name" value="Insect_cuticle"/>
</dbReference>
<dbReference type="PROSITE" id="PS51155">
    <property type="entry name" value="CHIT_BIND_RR_2"/>
    <property type="match status" value="1"/>
</dbReference>
<dbReference type="Proteomes" id="UP000440578">
    <property type="component" value="Unassembled WGS sequence"/>
</dbReference>
<dbReference type="PANTHER" id="PTHR10380:SF173">
    <property type="entry name" value="CUTICULAR PROTEIN 47EF, ISOFORM C-RELATED"/>
    <property type="match status" value="1"/>
</dbReference>
<evidence type="ECO:0000256" key="3">
    <source>
        <dbReference type="SAM" id="SignalP"/>
    </source>
</evidence>
<feature type="signal peptide" evidence="3">
    <location>
        <begin position="1"/>
        <end position="19"/>
    </location>
</feature>
<dbReference type="InterPro" id="IPR031311">
    <property type="entry name" value="CHIT_BIND_RR_consensus"/>
</dbReference>
<gene>
    <name evidence="4" type="primary">PCP27_5</name>
    <name evidence="4" type="ORF">FJT64_027752</name>
</gene>
<protein>
    <submittedName>
        <fullName evidence="4">Pupal cuticle protein 27</fullName>
    </submittedName>
</protein>
<comment type="caution">
    <text evidence="4">The sequence shown here is derived from an EMBL/GenBank/DDBJ whole genome shotgun (WGS) entry which is preliminary data.</text>
</comment>
<reference evidence="4 5" key="1">
    <citation type="submission" date="2019-07" db="EMBL/GenBank/DDBJ databases">
        <title>Draft genome assembly of a fouling barnacle, Amphibalanus amphitrite (Darwin, 1854): The first reference genome for Thecostraca.</title>
        <authorList>
            <person name="Kim W."/>
        </authorList>
    </citation>
    <scope>NUCLEOTIDE SEQUENCE [LARGE SCALE GENOMIC DNA]</scope>
    <source>
        <strain evidence="4">SNU_AA5</strain>
        <tissue evidence="4">Soma without cirri and trophi</tissue>
    </source>
</reference>
<dbReference type="Pfam" id="PF00379">
    <property type="entry name" value="Chitin_bind_4"/>
    <property type="match status" value="1"/>
</dbReference>
<keyword evidence="1 2" id="KW-0193">Cuticle</keyword>
<dbReference type="PRINTS" id="PR00947">
    <property type="entry name" value="CUTICLE"/>
</dbReference>
<dbReference type="GO" id="GO:0062129">
    <property type="term" value="C:chitin-based extracellular matrix"/>
    <property type="evidence" value="ECO:0007669"/>
    <property type="project" value="TreeGrafter"/>
</dbReference>
<dbReference type="GO" id="GO:0008010">
    <property type="term" value="F:structural constituent of chitin-based larval cuticle"/>
    <property type="evidence" value="ECO:0007669"/>
    <property type="project" value="TreeGrafter"/>
</dbReference>
<dbReference type="PANTHER" id="PTHR10380">
    <property type="entry name" value="CUTICLE PROTEIN"/>
    <property type="match status" value="1"/>
</dbReference>
<dbReference type="OrthoDB" id="6339622at2759"/>
<feature type="chain" id="PRO_5025646983" evidence="3">
    <location>
        <begin position="20"/>
        <end position="137"/>
    </location>
</feature>
<proteinExistence type="predicted"/>
<dbReference type="InterPro" id="IPR050468">
    <property type="entry name" value="Cuticle_Struct_Prot"/>
</dbReference>
<accession>A0A6A4WC44</accession>
<dbReference type="EMBL" id="VIIS01001360">
    <property type="protein sequence ID" value="KAF0299491.1"/>
    <property type="molecule type" value="Genomic_DNA"/>
</dbReference>
<dbReference type="AlphaFoldDB" id="A0A6A4WC44"/>
<keyword evidence="3" id="KW-0732">Signal</keyword>
<sequence>MTPAVFLAVLSVASTSATAQFTQDNVAASVPAIRILSQKFQMDQRGNYLYAYKQSNGQIMREVGRVQRGPQKATGSLTQQGEFQFVGDDGQTYQLSYTADEGGFQPQASHLPVAPAQIPEYDLLRQQHPELFWAERL</sequence>
<keyword evidence="5" id="KW-1185">Reference proteome</keyword>
<name>A0A6A4WC44_AMPAM</name>
<evidence type="ECO:0000256" key="1">
    <source>
        <dbReference type="ARBA" id="ARBA00022460"/>
    </source>
</evidence>
<dbReference type="PROSITE" id="PS00233">
    <property type="entry name" value="CHIT_BIND_RR_1"/>
    <property type="match status" value="1"/>
</dbReference>